<dbReference type="AlphaFoldDB" id="W6MJI9"/>
<proteinExistence type="predicted"/>
<reference evidence="1" key="1">
    <citation type="submission" date="2013-12" db="EMBL/GenBank/DDBJ databases">
        <authorList>
            <person name="Genoscope - CEA"/>
        </authorList>
    </citation>
    <scope>NUCLEOTIDE SEQUENCE</scope>
    <source>
        <strain evidence="1">CBS 1993</strain>
    </source>
</reference>
<evidence type="ECO:0000313" key="1">
    <source>
        <dbReference type="EMBL" id="CDK26704.1"/>
    </source>
</evidence>
<keyword evidence="2" id="KW-1185">Reference proteome</keyword>
<dbReference type="Proteomes" id="UP000019384">
    <property type="component" value="Unassembled WGS sequence"/>
</dbReference>
<dbReference type="GeneID" id="34520092"/>
<accession>W6MJI9</accession>
<sequence length="134" mass="15582">MFTQAYRLTWARHWLSGFQGEMQPARRPSQPPERNLQLRLLVSIDTVTSCSSLHCLTVTLFMDTHLVWHKFNKPVIVMIGWHLFNPSLICNILRYPDFVTRYASQLASPKLIFLVLLYHEMSISLAASMVKLSY</sequence>
<dbReference type="HOGENOM" id="CLU_1896534_0_0_1"/>
<dbReference type="RefSeq" id="XP_022458704.1">
    <property type="nucleotide sequence ID" value="XM_022602950.1"/>
</dbReference>
<reference evidence="1" key="2">
    <citation type="submission" date="2014-02" db="EMBL/GenBank/DDBJ databases">
        <title>Complete DNA sequence of /Kuraishia capsulata/ illustrates novel genomic features among budding yeasts (/Saccharomycotina/).</title>
        <authorList>
            <person name="Morales L."/>
            <person name="Noel B."/>
            <person name="Porcel B."/>
            <person name="Marcet-Houben M."/>
            <person name="Hullo M-F."/>
            <person name="Sacerdot C."/>
            <person name="Tekaia F."/>
            <person name="Leh-Louis V."/>
            <person name="Despons L."/>
            <person name="Khanna V."/>
            <person name="Aury J-M."/>
            <person name="Barbe V."/>
            <person name="Couloux A."/>
            <person name="Labadie K."/>
            <person name="Pelletier E."/>
            <person name="Souciet J-L."/>
            <person name="Boekhout T."/>
            <person name="Gabaldon T."/>
            <person name="Wincker P."/>
            <person name="Dujon B."/>
        </authorList>
    </citation>
    <scope>NUCLEOTIDE SEQUENCE</scope>
    <source>
        <strain evidence="1">CBS 1993</strain>
    </source>
</reference>
<dbReference type="EMBL" id="HG793127">
    <property type="protein sequence ID" value="CDK26704.1"/>
    <property type="molecule type" value="Genomic_DNA"/>
</dbReference>
<gene>
    <name evidence="1" type="ORF">KUCA_T00002678001</name>
</gene>
<protein>
    <submittedName>
        <fullName evidence="1">Uncharacterized protein</fullName>
    </submittedName>
</protein>
<name>W6MJI9_9ASCO</name>
<organism evidence="1 2">
    <name type="scientific">Kuraishia capsulata CBS 1993</name>
    <dbReference type="NCBI Taxonomy" id="1382522"/>
    <lineage>
        <taxon>Eukaryota</taxon>
        <taxon>Fungi</taxon>
        <taxon>Dikarya</taxon>
        <taxon>Ascomycota</taxon>
        <taxon>Saccharomycotina</taxon>
        <taxon>Pichiomycetes</taxon>
        <taxon>Pichiales</taxon>
        <taxon>Pichiaceae</taxon>
        <taxon>Kuraishia</taxon>
    </lineage>
</organism>
<evidence type="ECO:0000313" key="2">
    <source>
        <dbReference type="Proteomes" id="UP000019384"/>
    </source>
</evidence>